<gene>
    <name evidence="2" type="ORF">NWFMUON74_59070</name>
</gene>
<dbReference type="AlphaFoldDB" id="A0A7G1KSC4"/>
<dbReference type="Gene3D" id="3.40.50.150">
    <property type="entry name" value="Vaccinia Virus protein VP39"/>
    <property type="match status" value="1"/>
</dbReference>
<dbReference type="GeneID" id="80350326"/>
<name>A0A7G1KSC4_9NOCA</name>
<dbReference type="GO" id="GO:0008168">
    <property type="term" value="F:methyltransferase activity"/>
    <property type="evidence" value="ECO:0007669"/>
    <property type="project" value="TreeGrafter"/>
</dbReference>
<dbReference type="KEGG" id="nwl:NWFMUON74_59070"/>
<dbReference type="InterPro" id="IPR029063">
    <property type="entry name" value="SAM-dependent_MTases_sf"/>
</dbReference>
<protein>
    <recommendedName>
        <fullName evidence="1">Methyltransferase domain-containing protein</fullName>
    </recommendedName>
</protein>
<evidence type="ECO:0000259" key="1">
    <source>
        <dbReference type="Pfam" id="PF13649"/>
    </source>
</evidence>
<dbReference type="EMBL" id="AP023396">
    <property type="protein sequence ID" value="BCK58135.1"/>
    <property type="molecule type" value="Genomic_DNA"/>
</dbReference>
<sequence>MSRNLQLFPVIVPDENGLLITSPRRYNALNAVIFGGRHRRLLAELVAVGGAVPGDRVLDIGSGPGKLAAALATAVGPGGSVLGIDASRAMVDYARAHAAAANIGFEVGVAQALAVADAEFDLVTCTFVMHHVAAERRADALAEMYRVLRPGGRLLLADAHPTGLMRAVAEVMGRVSRSGADSEQPAARRDPFREVNVRRYADSLVGVGFETSEFRASRYGAGLLTARKAW</sequence>
<proteinExistence type="predicted"/>
<dbReference type="Pfam" id="PF13649">
    <property type="entry name" value="Methyltransf_25"/>
    <property type="match status" value="1"/>
</dbReference>
<dbReference type="CDD" id="cd02440">
    <property type="entry name" value="AdoMet_MTases"/>
    <property type="match status" value="1"/>
</dbReference>
<feature type="domain" description="Methyltransferase" evidence="1">
    <location>
        <begin position="57"/>
        <end position="152"/>
    </location>
</feature>
<keyword evidence="3" id="KW-1185">Reference proteome</keyword>
<dbReference type="PANTHER" id="PTHR42912">
    <property type="entry name" value="METHYLTRANSFERASE"/>
    <property type="match status" value="1"/>
</dbReference>
<evidence type="ECO:0000313" key="2">
    <source>
        <dbReference type="EMBL" id="BCK58135.1"/>
    </source>
</evidence>
<dbReference type="RefSeq" id="WP_187684932.1">
    <property type="nucleotide sequence ID" value="NZ_AP023396.1"/>
</dbReference>
<organism evidence="2 3">
    <name type="scientific">Nocardia wallacei</name>
    <dbReference type="NCBI Taxonomy" id="480035"/>
    <lineage>
        <taxon>Bacteria</taxon>
        <taxon>Bacillati</taxon>
        <taxon>Actinomycetota</taxon>
        <taxon>Actinomycetes</taxon>
        <taxon>Mycobacteriales</taxon>
        <taxon>Nocardiaceae</taxon>
        <taxon>Nocardia</taxon>
    </lineage>
</organism>
<dbReference type="SUPFAM" id="SSF53335">
    <property type="entry name" value="S-adenosyl-L-methionine-dependent methyltransferases"/>
    <property type="match status" value="1"/>
</dbReference>
<dbReference type="InterPro" id="IPR041698">
    <property type="entry name" value="Methyltransf_25"/>
</dbReference>
<accession>A0A7G1KSC4</accession>
<dbReference type="InterPro" id="IPR050508">
    <property type="entry name" value="Methyltransf_Superfamily"/>
</dbReference>
<evidence type="ECO:0000313" key="3">
    <source>
        <dbReference type="Proteomes" id="UP000516173"/>
    </source>
</evidence>
<dbReference type="Proteomes" id="UP000516173">
    <property type="component" value="Chromosome"/>
</dbReference>
<reference evidence="2 3" key="1">
    <citation type="submission" date="2020-08" db="EMBL/GenBank/DDBJ databases">
        <title>Genome Sequencing of Nocardia wallacei strain FMUON74 and assembly.</title>
        <authorList>
            <person name="Toyokawa M."/>
            <person name="Uesaka K."/>
        </authorList>
    </citation>
    <scope>NUCLEOTIDE SEQUENCE [LARGE SCALE GENOMIC DNA]</scope>
    <source>
        <strain evidence="2 3">FMUON74</strain>
    </source>
</reference>